<dbReference type="AlphaFoldDB" id="C0XMZ7"/>
<dbReference type="GO" id="GO:0005829">
    <property type="term" value="C:cytosol"/>
    <property type="evidence" value="ECO:0007669"/>
    <property type="project" value="TreeGrafter"/>
</dbReference>
<dbReference type="GO" id="GO:0008614">
    <property type="term" value="P:pyridoxine metabolic process"/>
    <property type="evidence" value="ECO:0007669"/>
    <property type="project" value="TreeGrafter"/>
</dbReference>
<evidence type="ECO:0000256" key="2">
    <source>
        <dbReference type="ARBA" id="ARBA00022962"/>
    </source>
</evidence>
<evidence type="ECO:0000313" key="3">
    <source>
        <dbReference type="EMBL" id="EEI23258.1"/>
    </source>
</evidence>
<reference evidence="3 4" key="1">
    <citation type="submission" date="2009-01" db="EMBL/GenBank/DDBJ databases">
        <authorList>
            <person name="Qin X."/>
            <person name="Bachman B."/>
            <person name="Battles P."/>
            <person name="Bell A."/>
            <person name="Bess C."/>
            <person name="Bickham C."/>
            <person name="Chaboub L."/>
            <person name="Chen D."/>
            <person name="Coyle M."/>
            <person name="Deiros D.R."/>
            <person name="Dinh H."/>
            <person name="Forbes L."/>
            <person name="Fowler G."/>
            <person name="Francisco L."/>
            <person name="Fu Q."/>
            <person name="Gubbala S."/>
            <person name="Hale W."/>
            <person name="Han Y."/>
            <person name="Hemphill L."/>
            <person name="Highlander S.K."/>
            <person name="Hirani K."/>
            <person name="Hogues M."/>
            <person name="Jackson L."/>
            <person name="Jakkamsetti A."/>
            <person name="Javaid M."/>
            <person name="Jiang H."/>
            <person name="Korchina V."/>
            <person name="Kovar C."/>
            <person name="Lara F."/>
            <person name="Lee S."/>
            <person name="Mata R."/>
            <person name="Mathew T."/>
            <person name="Moen C."/>
            <person name="Morales K."/>
            <person name="Munidasa M."/>
            <person name="Nazareth L."/>
            <person name="Ngo R."/>
            <person name="Nguyen L."/>
            <person name="Okwuonu G."/>
            <person name="Ongeri F."/>
            <person name="Patil S."/>
            <person name="Petrosino J."/>
            <person name="Pham C."/>
            <person name="Pham P."/>
            <person name="Pu L.-L."/>
            <person name="Puazo M."/>
            <person name="Raj R."/>
            <person name="Reid J."/>
            <person name="Rouhana J."/>
            <person name="Saada N."/>
            <person name="Shang Y."/>
            <person name="Simmons D."/>
            <person name="Thornton R."/>
            <person name="Warren J."/>
            <person name="Weissenberger G."/>
            <person name="Zhang J."/>
            <person name="Zhang L."/>
            <person name="Zhou C."/>
            <person name="Zhu D."/>
            <person name="Muzny D."/>
            <person name="Worley K."/>
            <person name="Gibbs R."/>
        </authorList>
    </citation>
    <scope>NUCLEOTIDE SEQUENCE [LARGE SCALE GENOMIC DNA]</scope>
    <source>
        <strain evidence="4">ATCC 8290 / DSM 20176 / CCUG 30140 / JCM 1155 / KCTC 3500 / NBRC 15886 / NCIMB 8040 / NRRL B-1843 / 9</strain>
    </source>
</reference>
<keyword evidence="2 3" id="KW-0315">Glutamine amidotransferase</keyword>
<organism evidence="3 4">
    <name type="scientific">Lentilactobacillus hilgardii (strain ATCC 8290 / DSM 20176 / CCUG 30140 / JCM 1155 / KCTC 3500 / NBRC 15886 / NCIMB 8040 / NRRL B-1843 / 9)</name>
    <dbReference type="NCBI Taxonomy" id="1423757"/>
    <lineage>
        <taxon>Bacteria</taxon>
        <taxon>Bacillati</taxon>
        <taxon>Bacillota</taxon>
        <taxon>Bacilli</taxon>
        <taxon>Lactobacillales</taxon>
        <taxon>Lactobacillaceae</taxon>
        <taxon>Lentilactobacillus</taxon>
    </lineage>
</organism>
<dbReference type="GO" id="GO:1903600">
    <property type="term" value="C:glutaminase complex"/>
    <property type="evidence" value="ECO:0007669"/>
    <property type="project" value="TreeGrafter"/>
</dbReference>
<keyword evidence="3" id="KW-0808">Transferase</keyword>
<comment type="caution">
    <text evidence="3">The sequence shown here is derived from an EMBL/GenBank/DDBJ whole genome shotgun (WGS) entry which is preliminary data.</text>
</comment>
<dbReference type="InterPro" id="IPR029062">
    <property type="entry name" value="Class_I_gatase-like"/>
</dbReference>
<dbReference type="SUPFAM" id="SSF52317">
    <property type="entry name" value="Class I glutamine amidotransferase-like"/>
    <property type="match status" value="1"/>
</dbReference>
<keyword evidence="4" id="KW-1185">Reference proteome</keyword>
<dbReference type="InterPro" id="IPR002161">
    <property type="entry name" value="PdxT/SNO"/>
</dbReference>
<dbReference type="PANTHER" id="PTHR31559:SF0">
    <property type="entry name" value="PYRIDOXAL 5'-PHOSPHATE SYNTHASE SUBUNIT SNO1-RELATED"/>
    <property type="match status" value="1"/>
</dbReference>
<dbReference type="PANTHER" id="PTHR31559">
    <property type="entry name" value="PYRIDOXAL 5'-PHOSPHATE SYNTHASE SUBUNIT SNO"/>
    <property type="match status" value="1"/>
</dbReference>
<dbReference type="Proteomes" id="UP000003752">
    <property type="component" value="Unassembled WGS sequence"/>
</dbReference>
<dbReference type="GO" id="GO:0004359">
    <property type="term" value="F:glutaminase activity"/>
    <property type="evidence" value="ECO:0007669"/>
    <property type="project" value="InterPro"/>
</dbReference>
<sequence length="130" mass="13982">MIGILSLQGAISEHASVLNKIGVSNKAVLNQNDLKGPVGLIIPGDESTAIKKLMAYNHLFPAIKKLIQEGLPTFDTCAGIVLLSQPESFDTLKVTVSVMALAASSRALRKIFILTLWPILFTPYLSGHLI</sequence>
<name>C0XMZ7_LENH9</name>
<dbReference type="Gene3D" id="3.40.50.880">
    <property type="match status" value="1"/>
</dbReference>
<gene>
    <name evidence="3" type="ORF">HMPREF0519_2608</name>
</gene>
<dbReference type="GO" id="GO:0042823">
    <property type="term" value="P:pyridoxal phosphate biosynthetic process"/>
    <property type="evidence" value="ECO:0007669"/>
    <property type="project" value="InterPro"/>
</dbReference>
<keyword evidence="1" id="KW-0663">Pyridoxal phosphate</keyword>
<proteinExistence type="predicted"/>
<dbReference type="GO" id="GO:0016740">
    <property type="term" value="F:transferase activity"/>
    <property type="evidence" value="ECO:0007669"/>
    <property type="project" value="UniProtKB-KW"/>
</dbReference>
<accession>C0XMZ7</accession>
<dbReference type="EMBL" id="ACGP01000221">
    <property type="protein sequence ID" value="EEI23258.1"/>
    <property type="molecule type" value="Genomic_DNA"/>
</dbReference>
<dbReference type="Pfam" id="PF01174">
    <property type="entry name" value="SNO"/>
    <property type="match status" value="1"/>
</dbReference>
<dbReference type="PROSITE" id="PS51130">
    <property type="entry name" value="PDXT_SNO_2"/>
    <property type="match status" value="1"/>
</dbReference>
<protein>
    <submittedName>
        <fullName evidence="3">Glutamine amidotransferase, SNO family</fullName>
    </submittedName>
</protein>
<dbReference type="HOGENOM" id="CLU_1935327_0_0_9"/>
<evidence type="ECO:0000256" key="1">
    <source>
        <dbReference type="ARBA" id="ARBA00022898"/>
    </source>
</evidence>
<dbReference type="PATRIC" id="fig|1423757.3.peg.1235"/>
<evidence type="ECO:0000313" key="4">
    <source>
        <dbReference type="Proteomes" id="UP000003752"/>
    </source>
</evidence>